<organism evidence="1 2">
    <name type="scientific">Pseudoalteromonas tunicata D2</name>
    <dbReference type="NCBI Taxonomy" id="87626"/>
    <lineage>
        <taxon>Bacteria</taxon>
        <taxon>Pseudomonadati</taxon>
        <taxon>Pseudomonadota</taxon>
        <taxon>Gammaproteobacteria</taxon>
        <taxon>Alteromonadales</taxon>
        <taxon>Pseudoalteromonadaceae</taxon>
        <taxon>Pseudoalteromonas</taxon>
    </lineage>
</organism>
<evidence type="ECO:0000313" key="2">
    <source>
        <dbReference type="Proteomes" id="UP000006201"/>
    </source>
</evidence>
<dbReference type="HOGENOM" id="CLU_3010964_0_0_6"/>
<dbReference type="Proteomes" id="UP000006201">
    <property type="component" value="Unassembled WGS sequence"/>
</dbReference>
<gene>
    <name evidence="1" type="ORF">PTD2_14334</name>
</gene>
<evidence type="ECO:0000313" key="1">
    <source>
        <dbReference type="EMBL" id="EAR30005.1"/>
    </source>
</evidence>
<keyword evidence="2" id="KW-1185">Reference proteome</keyword>
<evidence type="ECO:0008006" key="3">
    <source>
        <dbReference type="Google" id="ProtNLM"/>
    </source>
</evidence>
<protein>
    <recommendedName>
        <fullName evidence="3">Orphan protein</fullName>
    </recommendedName>
</protein>
<sequence length="56" mass="6342">MDLTKLNTEAAKKNTAEDVIGQYQACINEFEKLGYDDPYLQEIKAEMLKLQMSISG</sequence>
<dbReference type="EMBL" id="AAOH01000002">
    <property type="protein sequence ID" value="EAR30005.1"/>
    <property type="molecule type" value="Genomic_DNA"/>
</dbReference>
<dbReference type="RefSeq" id="WP_009837878.1">
    <property type="nucleotide sequence ID" value="NZ_AAOH01000002.1"/>
</dbReference>
<proteinExistence type="predicted"/>
<name>A4C7Q1_9GAMM</name>
<dbReference type="AlphaFoldDB" id="A4C7Q1"/>
<reference evidence="1 2" key="1">
    <citation type="submission" date="2006-02" db="EMBL/GenBank/DDBJ databases">
        <authorList>
            <person name="Moran M.A."/>
            <person name="Kjelleberg S."/>
            <person name="Egan S."/>
            <person name="Saunders N."/>
            <person name="Thomas T."/>
            <person name="Ferriera S."/>
            <person name="Johnson J."/>
            <person name="Kravitz S."/>
            <person name="Halpern A."/>
            <person name="Remington K."/>
            <person name="Beeson K."/>
            <person name="Tran B."/>
            <person name="Rogers Y.-H."/>
            <person name="Friedman R."/>
            <person name="Venter J.C."/>
        </authorList>
    </citation>
    <scope>NUCLEOTIDE SEQUENCE [LARGE SCALE GENOMIC DNA]</scope>
    <source>
        <strain evidence="1 2">D2</strain>
    </source>
</reference>
<dbReference type="OrthoDB" id="6295822at2"/>
<accession>A4C7Q1</accession>
<comment type="caution">
    <text evidence="1">The sequence shown here is derived from an EMBL/GenBank/DDBJ whole genome shotgun (WGS) entry which is preliminary data.</text>
</comment>